<dbReference type="EMBL" id="CM007902">
    <property type="protein sequence ID" value="OTG00307.1"/>
    <property type="molecule type" value="Genomic_DNA"/>
</dbReference>
<reference evidence="2" key="2">
    <citation type="submission" date="2017-02" db="EMBL/GenBank/DDBJ databases">
        <title>Sunflower complete genome.</title>
        <authorList>
            <person name="Langlade N."/>
            <person name="Munos S."/>
        </authorList>
    </citation>
    <scope>NUCLEOTIDE SEQUENCE [LARGE SCALE GENOMIC DNA]</scope>
    <source>
        <tissue evidence="2">Leaves</tissue>
    </source>
</reference>
<dbReference type="EMBL" id="MNCJ02000328">
    <property type="protein sequence ID" value="KAF5771797.1"/>
    <property type="molecule type" value="Genomic_DNA"/>
</dbReference>
<reference evidence="1 3" key="1">
    <citation type="journal article" date="2017" name="Nature">
        <title>The sunflower genome provides insights into oil metabolism, flowering and Asterid evolution.</title>
        <authorList>
            <person name="Badouin H."/>
            <person name="Gouzy J."/>
            <person name="Grassa C.J."/>
            <person name="Murat F."/>
            <person name="Staton S.E."/>
            <person name="Cottret L."/>
            <person name="Lelandais-Briere C."/>
            <person name="Owens G.L."/>
            <person name="Carrere S."/>
            <person name="Mayjonade B."/>
            <person name="Legrand L."/>
            <person name="Gill N."/>
            <person name="Kane N.C."/>
            <person name="Bowers J.E."/>
            <person name="Hubner S."/>
            <person name="Bellec A."/>
            <person name="Berard A."/>
            <person name="Berges H."/>
            <person name="Blanchet N."/>
            <person name="Boniface M.C."/>
            <person name="Brunel D."/>
            <person name="Catrice O."/>
            <person name="Chaidir N."/>
            <person name="Claudel C."/>
            <person name="Donnadieu C."/>
            <person name="Faraut T."/>
            <person name="Fievet G."/>
            <person name="Helmstetter N."/>
            <person name="King M."/>
            <person name="Knapp S.J."/>
            <person name="Lai Z."/>
            <person name="Le Paslier M.C."/>
            <person name="Lippi Y."/>
            <person name="Lorenzon L."/>
            <person name="Mandel J.R."/>
            <person name="Marage G."/>
            <person name="Marchand G."/>
            <person name="Marquand E."/>
            <person name="Bret-Mestries E."/>
            <person name="Morien E."/>
            <person name="Nambeesan S."/>
            <person name="Nguyen T."/>
            <person name="Pegot-Espagnet P."/>
            <person name="Pouilly N."/>
            <person name="Raftis F."/>
            <person name="Sallet E."/>
            <person name="Schiex T."/>
            <person name="Thomas J."/>
            <person name="Vandecasteele C."/>
            <person name="Vares D."/>
            <person name="Vear F."/>
            <person name="Vautrin S."/>
            <person name="Crespi M."/>
            <person name="Mangin B."/>
            <person name="Burke J.M."/>
            <person name="Salse J."/>
            <person name="Munos S."/>
            <person name="Vincourt P."/>
            <person name="Rieseberg L.H."/>
            <person name="Langlade N.B."/>
        </authorList>
    </citation>
    <scope>NUCLEOTIDE SEQUENCE [LARGE SCALE GENOMIC DNA]</scope>
    <source>
        <strain evidence="3">cv. SF193</strain>
        <tissue evidence="1">Leaves</tissue>
    </source>
</reference>
<keyword evidence="3" id="KW-1185">Reference proteome</keyword>
<dbReference type="InParanoid" id="A0A251SN67"/>
<evidence type="ECO:0000313" key="3">
    <source>
        <dbReference type="Proteomes" id="UP000215914"/>
    </source>
</evidence>
<dbReference type="Gramene" id="mRNA:HanXRQr2_Chr13g0569141">
    <property type="protein sequence ID" value="CDS:HanXRQr2_Chr13g0569141.1"/>
    <property type="gene ID" value="HanXRQr2_Chr13g0569141"/>
</dbReference>
<reference evidence="1" key="3">
    <citation type="submission" date="2020-06" db="EMBL/GenBank/DDBJ databases">
        <title>Helianthus annuus Genome sequencing and assembly Release 2.</title>
        <authorList>
            <person name="Gouzy J."/>
            <person name="Langlade N."/>
            <person name="Munos S."/>
        </authorList>
    </citation>
    <scope>NUCLEOTIDE SEQUENCE</scope>
    <source>
        <tissue evidence="1">Leaves</tissue>
    </source>
</reference>
<dbReference type="AlphaFoldDB" id="A0A251SN67"/>
<proteinExistence type="predicted"/>
<evidence type="ECO:0000313" key="1">
    <source>
        <dbReference type="EMBL" id="KAF5771797.1"/>
    </source>
</evidence>
<sequence>MAAATGMAVMFNCSSFGSGSVTAQIWGIVLGQIWSSLGLGQQSTILVRAVPCPATVPQRRRRAYRQ</sequence>
<evidence type="ECO:0000313" key="2">
    <source>
        <dbReference type="EMBL" id="OTG00307.1"/>
    </source>
</evidence>
<dbReference type="Proteomes" id="UP000215914">
    <property type="component" value="Chromosome 13"/>
</dbReference>
<name>A0A251SN67_HELAN</name>
<protein>
    <submittedName>
        <fullName evidence="2">Uncharacterized protein</fullName>
    </submittedName>
</protein>
<gene>
    <name evidence="2" type="ORF">HannXRQ_Chr13g0389531</name>
    <name evidence="1" type="ORF">HanXRQr2_Chr13g0569141</name>
</gene>
<organism evidence="2 3">
    <name type="scientific">Helianthus annuus</name>
    <name type="common">Common sunflower</name>
    <dbReference type="NCBI Taxonomy" id="4232"/>
    <lineage>
        <taxon>Eukaryota</taxon>
        <taxon>Viridiplantae</taxon>
        <taxon>Streptophyta</taxon>
        <taxon>Embryophyta</taxon>
        <taxon>Tracheophyta</taxon>
        <taxon>Spermatophyta</taxon>
        <taxon>Magnoliopsida</taxon>
        <taxon>eudicotyledons</taxon>
        <taxon>Gunneridae</taxon>
        <taxon>Pentapetalae</taxon>
        <taxon>asterids</taxon>
        <taxon>campanulids</taxon>
        <taxon>Asterales</taxon>
        <taxon>Asteraceae</taxon>
        <taxon>Asteroideae</taxon>
        <taxon>Heliantheae alliance</taxon>
        <taxon>Heliantheae</taxon>
        <taxon>Helianthus</taxon>
    </lineage>
</organism>
<accession>A0A251SN67</accession>